<dbReference type="Proteomes" id="UP000443582">
    <property type="component" value="Unassembled WGS sequence"/>
</dbReference>
<evidence type="ECO:0000256" key="8">
    <source>
        <dbReference type="PIRNR" id="PIRNR000094"/>
    </source>
</evidence>
<evidence type="ECO:0000256" key="6">
    <source>
        <dbReference type="ARBA" id="ARBA00023098"/>
    </source>
</evidence>
<name>A0ABY0IBQ2_9BACT</name>
<keyword evidence="5 8" id="KW-0560">Oxidoreductase</keyword>
<dbReference type="PANTHER" id="PTHR43159">
    <property type="entry name" value="ENOYL-[ACYL-CARRIER-PROTEIN] REDUCTASE"/>
    <property type="match status" value="1"/>
</dbReference>
<evidence type="ECO:0000256" key="5">
    <source>
        <dbReference type="ARBA" id="ARBA00023002"/>
    </source>
</evidence>
<evidence type="ECO:0000256" key="1">
    <source>
        <dbReference type="ARBA" id="ARBA00005194"/>
    </source>
</evidence>
<keyword evidence="8" id="KW-0520">NAD</keyword>
<evidence type="ECO:0000256" key="7">
    <source>
        <dbReference type="ARBA" id="ARBA00023160"/>
    </source>
</evidence>
<protein>
    <recommendedName>
        <fullName evidence="8">Enoyl-[acyl-carrier-protein] reductase [NADH]</fullName>
        <ecNumber evidence="8">1.3.1.9</ecNumber>
    </recommendedName>
</protein>
<comment type="catalytic activity">
    <reaction evidence="8">
        <text>a 2,3-saturated acyl-[ACP] + NAD(+) = a (2E)-enoyl-[ACP] + NADH + H(+)</text>
        <dbReference type="Rhea" id="RHEA:10240"/>
        <dbReference type="Rhea" id="RHEA-COMP:9925"/>
        <dbReference type="Rhea" id="RHEA-COMP:9926"/>
        <dbReference type="ChEBI" id="CHEBI:15378"/>
        <dbReference type="ChEBI" id="CHEBI:57540"/>
        <dbReference type="ChEBI" id="CHEBI:57945"/>
        <dbReference type="ChEBI" id="CHEBI:78784"/>
        <dbReference type="ChEBI" id="CHEBI:78785"/>
        <dbReference type="EC" id="1.3.1.9"/>
    </reaction>
</comment>
<proteinExistence type="inferred from homology"/>
<sequence length="260" mass="28535">MSFLNFENKLFLITGVANKKSVAYFSAKTIIENGGNCVFTVQSEEHQAKLKKLFPESKSYIVDVTKEEQIKELAINLKNDEVKLDGMLHSIAFANLANPRPFHETSWEDFAQATQISSFSLVQLSNELAALFEHEASVVTISISDTKATSYGYMGPIKSMLETTCSYLAKSFSEFSQVRFNSVCSGPLKTSASAGIPGYIDNYIFAEKLTMRKQALKTQEVANTVAFLLSNASSGINATGVLVDCGMKSNHFDQEVVSGK</sequence>
<dbReference type="PIRSF" id="PIRSF000094">
    <property type="entry name" value="Enoyl-ACP_rdct"/>
    <property type="match status" value="1"/>
</dbReference>
<comment type="pathway">
    <text evidence="1">Lipid metabolism; fatty acid biosynthesis.</text>
</comment>
<dbReference type="Pfam" id="PF13561">
    <property type="entry name" value="adh_short_C2"/>
    <property type="match status" value="1"/>
</dbReference>
<evidence type="ECO:0000256" key="4">
    <source>
        <dbReference type="ARBA" id="ARBA00022832"/>
    </source>
</evidence>
<dbReference type="InterPro" id="IPR036291">
    <property type="entry name" value="NAD(P)-bd_dom_sf"/>
</dbReference>
<accession>A0ABY0IBQ2</accession>
<dbReference type="RefSeq" id="WP_115363834.1">
    <property type="nucleotide sequence ID" value="NZ_QDKL01000004.1"/>
</dbReference>
<reference evidence="10" key="1">
    <citation type="journal article" date="2019" name="Int. J. Syst. Evol. Microbiol.">
        <title>Halobacteriovorax valvorus sp. nov., a novel prokaryotic predator isolated from coastal seawater of China.</title>
        <authorList>
            <person name="Chen M.-X."/>
        </authorList>
    </citation>
    <scope>NUCLEOTIDE SEQUENCE [LARGE SCALE GENOMIC DNA]</scope>
    <source>
        <strain evidence="10">BL9</strain>
    </source>
</reference>
<comment type="caution">
    <text evidence="9">The sequence shown here is derived from an EMBL/GenBank/DDBJ whole genome shotgun (WGS) entry which is preliminary data.</text>
</comment>
<dbReference type="InterPro" id="IPR002347">
    <property type="entry name" value="SDR_fam"/>
</dbReference>
<keyword evidence="4" id="KW-0276">Fatty acid metabolism</keyword>
<dbReference type="PANTHER" id="PTHR43159:SF2">
    <property type="entry name" value="ENOYL-[ACYL-CARRIER-PROTEIN] REDUCTASE [NADH], CHLOROPLASTIC"/>
    <property type="match status" value="1"/>
</dbReference>
<keyword evidence="7 8" id="KW-0275">Fatty acid biosynthesis</keyword>
<evidence type="ECO:0000256" key="2">
    <source>
        <dbReference type="ARBA" id="ARBA00009233"/>
    </source>
</evidence>
<dbReference type="EC" id="1.3.1.9" evidence="8"/>
<comment type="similarity">
    <text evidence="2 8">Belongs to the short-chain dehydrogenases/reductases (SDR) family. FabI subfamily.</text>
</comment>
<dbReference type="EMBL" id="QDKL01000004">
    <property type="protein sequence ID" value="RZF20399.1"/>
    <property type="molecule type" value="Genomic_DNA"/>
</dbReference>
<dbReference type="SUPFAM" id="SSF51735">
    <property type="entry name" value="NAD(P)-binding Rossmann-fold domains"/>
    <property type="match status" value="1"/>
</dbReference>
<evidence type="ECO:0000313" key="10">
    <source>
        <dbReference type="Proteomes" id="UP000443582"/>
    </source>
</evidence>
<dbReference type="InterPro" id="IPR014358">
    <property type="entry name" value="Enoyl-ACP_Rdtase_NADH"/>
</dbReference>
<evidence type="ECO:0000313" key="9">
    <source>
        <dbReference type="EMBL" id="RZF20399.1"/>
    </source>
</evidence>
<evidence type="ECO:0000256" key="3">
    <source>
        <dbReference type="ARBA" id="ARBA00022516"/>
    </source>
</evidence>
<keyword evidence="3 8" id="KW-0444">Lipid biosynthesis</keyword>
<keyword evidence="10" id="KW-1185">Reference proteome</keyword>
<dbReference type="Gene3D" id="3.40.50.720">
    <property type="entry name" value="NAD(P)-binding Rossmann-like Domain"/>
    <property type="match status" value="1"/>
</dbReference>
<gene>
    <name evidence="9" type="ORF">DAY19_14650</name>
</gene>
<keyword evidence="6" id="KW-0443">Lipid metabolism</keyword>
<organism evidence="9 10">
    <name type="scientific">Halobacteriovorax vibrionivorans</name>
    <dbReference type="NCBI Taxonomy" id="2152716"/>
    <lineage>
        <taxon>Bacteria</taxon>
        <taxon>Pseudomonadati</taxon>
        <taxon>Bdellovibrionota</taxon>
        <taxon>Bacteriovoracia</taxon>
        <taxon>Bacteriovoracales</taxon>
        <taxon>Halobacteriovoraceae</taxon>
        <taxon>Halobacteriovorax</taxon>
    </lineage>
</organism>